<feature type="compositionally biased region" description="Polar residues" evidence="4">
    <location>
        <begin position="1"/>
        <end position="12"/>
    </location>
</feature>
<evidence type="ECO:0000256" key="4">
    <source>
        <dbReference type="SAM" id="MobiDB-lite"/>
    </source>
</evidence>
<dbReference type="SMART" id="SM01328">
    <property type="entry name" value="zf-3CxxC"/>
    <property type="match status" value="1"/>
</dbReference>
<comment type="caution">
    <text evidence="6">The sequence shown here is derived from an EMBL/GenBank/DDBJ whole genome shotgun (WGS) entry which is preliminary data.</text>
</comment>
<keyword evidence="2" id="KW-0863">Zinc-finger</keyword>
<feature type="domain" description="3CxxC-type" evidence="5">
    <location>
        <begin position="241"/>
        <end position="309"/>
    </location>
</feature>
<keyword evidence="3" id="KW-0862">Zinc</keyword>
<protein>
    <submittedName>
        <fullName evidence="6">Zinc finger CCHC domain-containing protein 24</fullName>
    </submittedName>
</protein>
<gene>
    <name evidence="6" type="primary">ZCCHC24</name>
    <name evidence="6" type="ORF">DERF_001526</name>
</gene>
<dbReference type="Pfam" id="PF17180">
    <property type="entry name" value="Zn_ribbon_3CxxC_2"/>
    <property type="match status" value="1"/>
</dbReference>
<dbReference type="GO" id="GO:0008270">
    <property type="term" value="F:zinc ion binding"/>
    <property type="evidence" value="ECO:0007669"/>
    <property type="project" value="UniProtKB-KW"/>
</dbReference>
<feature type="region of interest" description="Disordered" evidence="4">
    <location>
        <begin position="1"/>
        <end position="47"/>
    </location>
</feature>
<evidence type="ECO:0000256" key="1">
    <source>
        <dbReference type="ARBA" id="ARBA00022723"/>
    </source>
</evidence>
<dbReference type="EMBL" id="ASGP02000001">
    <property type="protein sequence ID" value="KAH9527515.1"/>
    <property type="molecule type" value="Genomic_DNA"/>
</dbReference>
<dbReference type="InterPro" id="IPR033446">
    <property type="entry name" value="ZCCHC24_Znf-3CxxC"/>
</dbReference>
<organism evidence="6 7">
    <name type="scientific">Dermatophagoides farinae</name>
    <name type="common">American house dust mite</name>
    <dbReference type="NCBI Taxonomy" id="6954"/>
    <lineage>
        <taxon>Eukaryota</taxon>
        <taxon>Metazoa</taxon>
        <taxon>Ecdysozoa</taxon>
        <taxon>Arthropoda</taxon>
        <taxon>Chelicerata</taxon>
        <taxon>Arachnida</taxon>
        <taxon>Acari</taxon>
        <taxon>Acariformes</taxon>
        <taxon>Sarcoptiformes</taxon>
        <taxon>Astigmata</taxon>
        <taxon>Psoroptidia</taxon>
        <taxon>Analgoidea</taxon>
        <taxon>Pyroglyphidae</taxon>
        <taxon>Dermatophagoidinae</taxon>
        <taxon>Dermatophagoides</taxon>
    </lineage>
</organism>
<dbReference type="Proteomes" id="UP000790347">
    <property type="component" value="Unassembled WGS sequence"/>
</dbReference>
<sequence>MNTTEDQNTNVNHHLHHHHHQHLQHPFHSYPPVTSTSIQQSSTQQQQHMTIMNQIVPGIHHHPYLHTQSTDPTSSFIAAAVAASAAAAAASSHPHPYNPATIFLSPTADSSPSTPSTTISTFPLQTAQLYPTSIAATQQSSLQPSHTSGHPTIVDLSQISLDQLLDHTPKLLTDHLNAHHHHHHHHQTSLLHESPQTFGLTTQPTTTTTMPTAATSQPPIIDLSSLTGKIDGLTPYQGKKRCFGEFKCPSCHRKWMSGNSWANSGQMCVRCRIMVYPHKQRPLDKPDGLDVSDQSKEHPQHLCQKCTQLGYYCRQRIQTDSSSPISNADDDTNISDSIADIQPSIVDEVKI</sequence>
<accession>A0A922LD09</accession>
<keyword evidence="1" id="KW-0479">Metal-binding</keyword>
<evidence type="ECO:0000256" key="2">
    <source>
        <dbReference type="ARBA" id="ARBA00022771"/>
    </source>
</evidence>
<keyword evidence="7" id="KW-1185">Reference proteome</keyword>
<reference evidence="6" key="1">
    <citation type="submission" date="2013-05" db="EMBL/GenBank/DDBJ databases">
        <authorList>
            <person name="Yim A.K.Y."/>
            <person name="Chan T.F."/>
            <person name="Ji K.M."/>
            <person name="Liu X.Y."/>
            <person name="Zhou J.W."/>
            <person name="Li R.Q."/>
            <person name="Yang K.Y."/>
            <person name="Li J."/>
            <person name="Li M."/>
            <person name="Law P.T.W."/>
            <person name="Wu Y.L."/>
            <person name="Cai Z.L."/>
            <person name="Qin H."/>
            <person name="Bao Y."/>
            <person name="Leung R.K.K."/>
            <person name="Ng P.K.S."/>
            <person name="Zou J."/>
            <person name="Zhong X.J."/>
            <person name="Ran P.X."/>
            <person name="Zhong N.S."/>
            <person name="Liu Z.G."/>
            <person name="Tsui S.K.W."/>
        </authorList>
    </citation>
    <scope>NUCLEOTIDE SEQUENCE</scope>
    <source>
        <strain evidence="6">Derf</strain>
        <tissue evidence="6">Whole organism</tissue>
    </source>
</reference>
<name>A0A922LD09_DERFA</name>
<reference evidence="6" key="2">
    <citation type="journal article" date="2022" name="Res Sq">
        <title>Comparative Genomics Reveals Insights into the Divergent Evolution of Astigmatic Mites and Household Pest Adaptations.</title>
        <authorList>
            <person name="Xiong Q."/>
            <person name="Wan A.T.-Y."/>
            <person name="Liu X.-Y."/>
            <person name="Fung C.S.-H."/>
            <person name="Xiao X."/>
            <person name="Malainual N."/>
            <person name="Hou J."/>
            <person name="Wang L."/>
            <person name="Wang M."/>
            <person name="Yang K."/>
            <person name="Cui Y."/>
            <person name="Leung E."/>
            <person name="Nong W."/>
            <person name="Shin S.-K."/>
            <person name="Au S."/>
            <person name="Jeong K.Y."/>
            <person name="Chew F.T."/>
            <person name="Hui J."/>
            <person name="Leung T.F."/>
            <person name="Tungtrongchitr A."/>
            <person name="Zhong N."/>
            <person name="Liu Z."/>
            <person name="Tsui S."/>
        </authorList>
    </citation>
    <scope>NUCLEOTIDE SEQUENCE</scope>
    <source>
        <strain evidence="6">Derf</strain>
        <tissue evidence="6">Whole organism</tissue>
    </source>
</reference>
<evidence type="ECO:0000259" key="5">
    <source>
        <dbReference type="SMART" id="SM01328"/>
    </source>
</evidence>
<proteinExistence type="predicted"/>
<feature type="compositionally biased region" description="Low complexity" evidence="4">
    <location>
        <begin position="34"/>
        <end position="47"/>
    </location>
</feature>
<evidence type="ECO:0000256" key="3">
    <source>
        <dbReference type="ARBA" id="ARBA00022833"/>
    </source>
</evidence>
<dbReference type="AlphaFoldDB" id="A0A922LD09"/>
<dbReference type="InterPro" id="IPR057809">
    <property type="entry name" value="ZCCHC24_C"/>
</dbReference>
<feature type="compositionally biased region" description="Basic residues" evidence="4">
    <location>
        <begin position="13"/>
        <end position="25"/>
    </location>
</feature>
<dbReference type="OrthoDB" id="10038672at2759"/>
<evidence type="ECO:0000313" key="7">
    <source>
        <dbReference type="Proteomes" id="UP000790347"/>
    </source>
</evidence>
<dbReference type="Pfam" id="PF23490">
    <property type="entry name" value="ZCCHC24_C"/>
    <property type="match status" value="1"/>
</dbReference>
<dbReference type="InterPro" id="IPR027377">
    <property type="entry name" value="ZAR1/RTP1-5-like_Znf-3CxxC"/>
</dbReference>
<evidence type="ECO:0000313" key="6">
    <source>
        <dbReference type="EMBL" id="KAH9527515.1"/>
    </source>
</evidence>